<comment type="caution">
    <text evidence="2">The sequence shown here is derived from an EMBL/GenBank/DDBJ whole genome shotgun (WGS) entry which is preliminary data.</text>
</comment>
<name>A0AA44CLV4_YERMO</name>
<dbReference type="EMBL" id="JAASAI010000010">
    <property type="protein sequence ID" value="NIL23096.1"/>
    <property type="molecule type" value="Genomic_DNA"/>
</dbReference>
<evidence type="ECO:0000313" key="2">
    <source>
        <dbReference type="EMBL" id="NIL23096.1"/>
    </source>
</evidence>
<evidence type="ECO:0000313" key="3">
    <source>
        <dbReference type="Proteomes" id="UP000712947"/>
    </source>
</evidence>
<protein>
    <submittedName>
        <fullName evidence="2">Nuclease</fullName>
    </submittedName>
</protein>
<gene>
    <name evidence="2" type="ORF">HB991_11315</name>
</gene>
<keyword evidence="1" id="KW-0472">Membrane</keyword>
<keyword evidence="1" id="KW-1133">Transmembrane helix</keyword>
<dbReference type="AlphaFoldDB" id="A0AA44CLV4"/>
<feature type="transmembrane region" description="Helical" evidence="1">
    <location>
        <begin position="25"/>
        <end position="48"/>
    </location>
</feature>
<keyword evidence="1" id="KW-0812">Transmembrane</keyword>
<dbReference type="RefSeq" id="WP_080357543.1">
    <property type="nucleotide sequence ID" value="NZ_CABHYE010000038.1"/>
</dbReference>
<reference evidence="2" key="1">
    <citation type="submission" date="2020-03" db="EMBL/GenBank/DDBJ databases">
        <authorList>
            <person name="Kislichkina A."/>
            <person name="Dentovskaya S."/>
            <person name="Shaikhutdinov R."/>
            <person name="Ivanov S."/>
            <person name="Sizova A."/>
            <person name="Solomentsev V."/>
            <person name="Bogun A."/>
        </authorList>
    </citation>
    <scope>NUCLEOTIDE SEQUENCE</scope>
    <source>
        <strain evidence="2">SCPM-O-B-7610</strain>
    </source>
</reference>
<accession>A0AA44CLV4</accession>
<organism evidence="2 3">
    <name type="scientific">Yersinia mollaretii</name>
    <dbReference type="NCBI Taxonomy" id="33060"/>
    <lineage>
        <taxon>Bacteria</taxon>
        <taxon>Pseudomonadati</taxon>
        <taxon>Pseudomonadota</taxon>
        <taxon>Gammaproteobacteria</taxon>
        <taxon>Enterobacterales</taxon>
        <taxon>Yersiniaceae</taxon>
        <taxon>Yersinia</taxon>
    </lineage>
</organism>
<evidence type="ECO:0000256" key="1">
    <source>
        <dbReference type="SAM" id="Phobius"/>
    </source>
</evidence>
<proteinExistence type="predicted"/>
<sequence>MTELNCTENKSSSYHIDNKGVDKVVLIYGLLVVGLGAILHSDVLFGYLDMFNDAVQPVINNMISHCPVEVKMPAIPLGPSWSGSGNHL</sequence>
<dbReference type="Proteomes" id="UP000712947">
    <property type="component" value="Unassembled WGS sequence"/>
</dbReference>